<dbReference type="InterPro" id="IPR001036">
    <property type="entry name" value="Acrflvin-R"/>
</dbReference>
<protein>
    <submittedName>
        <fullName evidence="2">Efflux RND transporter permease subunit</fullName>
    </submittedName>
</protein>
<evidence type="ECO:0000256" key="1">
    <source>
        <dbReference type="SAM" id="Phobius"/>
    </source>
</evidence>
<dbReference type="PANTHER" id="PTHR32063">
    <property type="match status" value="1"/>
</dbReference>
<proteinExistence type="predicted"/>
<keyword evidence="1" id="KW-0472">Membrane</keyword>
<dbReference type="Gene3D" id="1.20.1640.10">
    <property type="entry name" value="Multidrug efflux transporter AcrB transmembrane domain"/>
    <property type="match status" value="1"/>
</dbReference>
<dbReference type="PANTHER" id="PTHR32063:SF0">
    <property type="entry name" value="SWARMING MOTILITY PROTEIN SWRC"/>
    <property type="match status" value="1"/>
</dbReference>
<dbReference type="InterPro" id="IPR027463">
    <property type="entry name" value="AcrB_DN_DC_subdom"/>
</dbReference>
<dbReference type="Gene3D" id="3.30.70.1320">
    <property type="entry name" value="Multidrug efflux transporter AcrB pore domain like"/>
    <property type="match status" value="1"/>
</dbReference>
<sequence>MIRFWVRHPVTTWMLLTALVICGVYALPHLSLEAMPELELPSLTIVTSWTGASPKAVQRSLTVPIEEAVRRVHSIEKITSRSSPGRSEVSVAFRRGTNLDFARLDLSEQLGSVRRGLPASAGQPVIIPYVPEEFRVENFFSVSLVSPLPANELRERAEDWIVPRLLAVPGVANVELQGGARRLLRVLLDLERMEALGLTADEVYRRLEALDDILPAGVVLRSGREWTVSVQDSVTAGRLGRTVLRMLGGQPITLDRVARLEAGHEDPGYFVRVNGENVIQAGVSKRSGENAVAVSRALRAALPAIRAEAPFPVLFEIDEDQGEKLEEKLSELVYRSLIILALLFLLLALAL</sequence>
<feature type="non-terminal residue" evidence="2">
    <location>
        <position position="351"/>
    </location>
</feature>
<organism evidence="2 3">
    <name type="scientific">Eiseniibacteriota bacterium</name>
    <dbReference type="NCBI Taxonomy" id="2212470"/>
    <lineage>
        <taxon>Bacteria</taxon>
        <taxon>Candidatus Eiseniibacteriota</taxon>
    </lineage>
</organism>
<name>A0A938BMY4_UNCEI</name>
<dbReference type="AlphaFoldDB" id="A0A938BMY4"/>
<keyword evidence="1" id="KW-1133">Transmembrane helix</keyword>
<keyword evidence="1" id="KW-0812">Transmembrane</keyword>
<comment type="caution">
    <text evidence="2">The sequence shown here is derived from an EMBL/GenBank/DDBJ whole genome shotgun (WGS) entry which is preliminary data.</text>
</comment>
<gene>
    <name evidence="2" type="ORF">FJY75_11570</name>
</gene>
<dbReference type="SUPFAM" id="SSF82714">
    <property type="entry name" value="Multidrug efflux transporter AcrB TolC docking domain, DN and DC subdomains"/>
    <property type="match status" value="1"/>
</dbReference>
<dbReference type="PRINTS" id="PR00702">
    <property type="entry name" value="ACRIFLAVINRP"/>
</dbReference>
<accession>A0A938BMY4</accession>
<reference evidence="2" key="1">
    <citation type="submission" date="2019-03" db="EMBL/GenBank/DDBJ databases">
        <title>Lake Tanganyika Metagenome-Assembled Genomes (MAGs).</title>
        <authorList>
            <person name="Tran P."/>
        </authorList>
    </citation>
    <scope>NUCLEOTIDE SEQUENCE</scope>
    <source>
        <strain evidence="2">M_DeepCast_400m_m2_100</strain>
    </source>
</reference>
<feature type="transmembrane region" description="Helical" evidence="1">
    <location>
        <begin position="332"/>
        <end position="350"/>
    </location>
</feature>
<dbReference type="Gene3D" id="3.30.2090.10">
    <property type="entry name" value="Multidrug efflux transporter AcrB TolC docking domain, DN and DC subdomains"/>
    <property type="match status" value="1"/>
</dbReference>
<dbReference type="GO" id="GO:0005886">
    <property type="term" value="C:plasma membrane"/>
    <property type="evidence" value="ECO:0007669"/>
    <property type="project" value="TreeGrafter"/>
</dbReference>
<evidence type="ECO:0000313" key="3">
    <source>
        <dbReference type="Proteomes" id="UP000748308"/>
    </source>
</evidence>
<dbReference type="Gene3D" id="3.30.70.1430">
    <property type="entry name" value="Multidrug efflux transporter AcrB pore domain"/>
    <property type="match status" value="1"/>
</dbReference>
<evidence type="ECO:0000313" key="2">
    <source>
        <dbReference type="EMBL" id="MBM3318479.1"/>
    </source>
</evidence>
<dbReference type="EMBL" id="VGIY01000372">
    <property type="protein sequence ID" value="MBM3318479.1"/>
    <property type="molecule type" value="Genomic_DNA"/>
</dbReference>
<dbReference type="Proteomes" id="UP000748308">
    <property type="component" value="Unassembled WGS sequence"/>
</dbReference>
<dbReference type="GO" id="GO:0042910">
    <property type="term" value="F:xenobiotic transmembrane transporter activity"/>
    <property type="evidence" value="ECO:0007669"/>
    <property type="project" value="TreeGrafter"/>
</dbReference>
<dbReference type="Pfam" id="PF00873">
    <property type="entry name" value="ACR_tran"/>
    <property type="match status" value="1"/>
</dbReference>
<dbReference type="SUPFAM" id="SSF82693">
    <property type="entry name" value="Multidrug efflux transporter AcrB pore domain, PN1, PN2, PC1 and PC2 subdomains"/>
    <property type="match status" value="2"/>
</dbReference>